<reference evidence="6" key="1">
    <citation type="submission" date="2021-04" db="EMBL/GenBank/DDBJ databases">
        <title>Pseudonocardia sp. nov., isolated from sandy soil of mangrove forest.</title>
        <authorList>
            <person name="Zan Z."/>
            <person name="Huang R."/>
            <person name="Liu W."/>
        </authorList>
    </citation>
    <scope>NUCLEOTIDE SEQUENCE</scope>
    <source>
        <strain evidence="6">S2-4</strain>
    </source>
</reference>
<dbReference type="PROSITE" id="PS51257">
    <property type="entry name" value="PROKAR_LIPOPROTEIN"/>
    <property type="match status" value="1"/>
</dbReference>
<keyword evidence="7" id="KW-1185">Reference proteome</keyword>
<organism evidence="6 7">
    <name type="scientific">Pseudonocardia humida</name>
    <dbReference type="NCBI Taxonomy" id="2800819"/>
    <lineage>
        <taxon>Bacteria</taxon>
        <taxon>Bacillati</taxon>
        <taxon>Actinomycetota</taxon>
        <taxon>Actinomycetes</taxon>
        <taxon>Pseudonocardiales</taxon>
        <taxon>Pseudonocardiaceae</taxon>
        <taxon>Pseudonocardia</taxon>
    </lineage>
</organism>
<keyword evidence="3" id="KW-0732">Signal</keyword>
<dbReference type="InterPro" id="IPR029058">
    <property type="entry name" value="AB_hydrolase_fold"/>
</dbReference>
<comment type="caution">
    <text evidence="6">The sequence shown here is derived from an EMBL/GenBank/DDBJ whole genome shotgun (WGS) entry which is preliminary data.</text>
</comment>
<feature type="region of interest" description="Disordered" evidence="4">
    <location>
        <begin position="76"/>
        <end position="103"/>
    </location>
</feature>
<evidence type="ECO:0000313" key="6">
    <source>
        <dbReference type="EMBL" id="MCO1653434.1"/>
    </source>
</evidence>
<feature type="chain" id="PRO_5044973040" description="Carboxylic ester hydrolase" evidence="3">
    <location>
        <begin position="27"/>
        <end position="534"/>
    </location>
</feature>
<dbReference type="InterPro" id="IPR002018">
    <property type="entry name" value="CarbesteraseB"/>
</dbReference>
<gene>
    <name evidence="6" type="ORF">KDL28_00035</name>
</gene>
<dbReference type="Pfam" id="PF00135">
    <property type="entry name" value="COesterase"/>
    <property type="match status" value="1"/>
</dbReference>
<dbReference type="PROSITE" id="PS00122">
    <property type="entry name" value="CARBOXYLESTERASE_B_1"/>
    <property type="match status" value="1"/>
</dbReference>
<sequence>MTARRLGVAAALAAATLLASCAPPEAGPPGLGERVVVEQGELHGRTDGDVLRFRGIPFAAPPVGERRWLAPGPPEPWTGVREATEPGPRCPQGPAPAGAPHATAGSLEEDCLTLDVTVPAGTPGDARLPVLVWLHGGGFSAGSGGDVDPRRLVRAGPLVAVTLNYRLGALGFLGLPGLADSGSFGLLDQQQALRWVQRNAAAFGGDPDNVTLAGESAGADGACAQIAAPAAEGLFRRAVLQSGGCGSANLTDVIRPGTGPGGDTWKPLELVESTGVEVAEELGCPDPGSAAQCLRAAPVERLLGTGDTYWSPAVGTPTLPRRPSDLVADGELRPTPVLAGTTAAEGTLFTDLFFVRGEGPITGDRFAELLDDAAGRRAARARTAYPTEGRSPGRAWSDVITDRGYACPALDAYRAMGRRAPLFAYEFTDPSAPATFTALPPDLSGAATHGAEVAYLLDLVPGQPALDPAQRELADRMVAAWARFATTGDPSPPGGPAWPRWTGEGQITTLGPGAPAPRTGPEFADAHRCRLWTG</sequence>
<dbReference type="PANTHER" id="PTHR11559">
    <property type="entry name" value="CARBOXYLESTERASE"/>
    <property type="match status" value="1"/>
</dbReference>
<evidence type="ECO:0000256" key="1">
    <source>
        <dbReference type="ARBA" id="ARBA00005964"/>
    </source>
</evidence>
<evidence type="ECO:0000256" key="2">
    <source>
        <dbReference type="ARBA" id="ARBA00022801"/>
    </source>
</evidence>
<evidence type="ECO:0000256" key="3">
    <source>
        <dbReference type="RuleBase" id="RU361235"/>
    </source>
</evidence>
<feature type="signal peptide" evidence="3">
    <location>
        <begin position="1"/>
        <end position="26"/>
    </location>
</feature>
<comment type="similarity">
    <text evidence="1 3">Belongs to the type-B carboxylesterase/lipase family.</text>
</comment>
<evidence type="ECO:0000256" key="4">
    <source>
        <dbReference type="SAM" id="MobiDB-lite"/>
    </source>
</evidence>
<dbReference type="EC" id="3.1.1.-" evidence="3"/>
<keyword evidence="2 3" id="KW-0378">Hydrolase</keyword>
<dbReference type="InterPro" id="IPR050309">
    <property type="entry name" value="Type-B_Carboxylest/Lipase"/>
</dbReference>
<evidence type="ECO:0000313" key="7">
    <source>
        <dbReference type="Proteomes" id="UP001165283"/>
    </source>
</evidence>
<dbReference type="InterPro" id="IPR019826">
    <property type="entry name" value="Carboxylesterase_B_AS"/>
</dbReference>
<dbReference type="EMBL" id="JAGSOV010000001">
    <property type="protein sequence ID" value="MCO1653434.1"/>
    <property type="molecule type" value="Genomic_DNA"/>
</dbReference>
<dbReference type="RefSeq" id="WP_252435024.1">
    <property type="nucleotide sequence ID" value="NZ_JAGSOV010000001.1"/>
</dbReference>
<dbReference type="Proteomes" id="UP001165283">
    <property type="component" value="Unassembled WGS sequence"/>
</dbReference>
<accession>A0ABT0ZRT3</accession>
<feature type="domain" description="Carboxylesterase type B" evidence="5">
    <location>
        <begin position="35"/>
        <end position="504"/>
    </location>
</feature>
<proteinExistence type="inferred from homology"/>
<name>A0ABT0ZRT3_9PSEU</name>
<dbReference type="Gene3D" id="3.40.50.1820">
    <property type="entry name" value="alpha/beta hydrolase"/>
    <property type="match status" value="1"/>
</dbReference>
<dbReference type="SUPFAM" id="SSF53474">
    <property type="entry name" value="alpha/beta-Hydrolases"/>
    <property type="match status" value="1"/>
</dbReference>
<protein>
    <recommendedName>
        <fullName evidence="3">Carboxylic ester hydrolase</fullName>
        <ecNumber evidence="3">3.1.1.-</ecNumber>
    </recommendedName>
</protein>
<evidence type="ECO:0000259" key="5">
    <source>
        <dbReference type="Pfam" id="PF00135"/>
    </source>
</evidence>